<sequence>MRPATEESSMLLRLPGVYRPQHDTQLLADVLAAEHLGPESRVLDLCAGTGALSVRAAAAGAGRVTAVDVSRRAAISVRLNALVGGHRIRVIHGDLIEQVREERFDVVVSNPPYVPALVDAVPDRGPARAWDAGKNGRALLDRICCQAPDVLVAGGVLLLAQSSLSGVEKTLTTLEEQNMRVDIAATAEIPFGPVLVERRGMLERRGLIEVGQTHEEIVVVRAVK</sequence>
<dbReference type="NCBIfam" id="TIGR00537">
    <property type="entry name" value="hemK_rel_arch"/>
    <property type="match status" value="1"/>
</dbReference>
<organism evidence="6 7">
    <name type="scientific">Rhodococcus opacus M213</name>
    <dbReference type="NCBI Taxonomy" id="1129896"/>
    <lineage>
        <taxon>Bacteria</taxon>
        <taxon>Bacillati</taxon>
        <taxon>Actinomycetota</taxon>
        <taxon>Actinomycetes</taxon>
        <taxon>Mycobacteriales</taxon>
        <taxon>Nocardiaceae</taxon>
        <taxon>Rhodococcus</taxon>
    </lineage>
</organism>
<dbReference type="GO" id="GO:0008276">
    <property type="term" value="F:protein methyltransferase activity"/>
    <property type="evidence" value="ECO:0007669"/>
    <property type="project" value="TreeGrafter"/>
</dbReference>
<feature type="domain" description="Methyltransferase small" evidence="5">
    <location>
        <begin position="22"/>
        <end position="114"/>
    </location>
</feature>
<keyword evidence="2 6" id="KW-0489">Methyltransferase</keyword>
<dbReference type="GO" id="GO:0035657">
    <property type="term" value="C:eRF1 methyltransferase complex"/>
    <property type="evidence" value="ECO:0007669"/>
    <property type="project" value="TreeGrafter"/>
</dbReference>
<name>K8XXX9_RHOOP</name>
<comment type="caution">
    <text evidence="6">The sequence shown here is derived from an EMBL/GenBank/DDBJ whole genome shotgun (WGS) entry which is preliminary data.</text>
</comment>
<dbReference type="GO" id="GO:0008757">
    <property type="term" value="F:S-adenosylmethionine-dependent methyltransferase activity"/>
    <property type="evidence" value="ECO:0007669"/>
    <property type="project" value="TreeGrafter"/>
</dbReference>
<dbReference type="Gene3D" id="3.40.50.150">
    <property type="entry name" value="Vaccinia Virus protein VP39"/>
    <property type="match status" value="1"/>
</dbReference>
<dbReference type="PROSITE" id="PS00092">
    <property type="entry name" value="N6_MTASE"/>
    <property type="match status" value="1"/>
</dbReference>
<keyword evidence="3 6" id="KW-0808">Transferase</keyword>
<dbReference type="GO" id="GO:0003676">
    <property type="term" value="F:nucleic acid binding"/>
    <property type="evidence" value="ECO:0007669"/>
    <property type="project" value="InterPro"/>
</dbReference>
<dbReference type="EMBL" id="AJYC02000025">
    <property type="protein sequence ID" value="EKT83137.1"/>
    <property type="molecule type" value="Genomic_DNA"/>
</dbReference>
<dbReference type="CDD" id="cd02440">
    <property type="entry name" value="AdoMet_MTases"/>
    <property type="match status" value="1"/>
</dbReference>
<evidence type="ECO:0000256" key="2">
    <source>
        <dbReference type="ARBA" id="ARBA00022603"/>
    </source>
</evidence>
<dbReference type="GO" id="GO:0032259">
    <property type="term" value="P:methylation"/>
    <property type="evidence" value="ECO:0007669"/>
    <property type="project" value="UniProtKB-KW"/>
</dbReference>
<evidence type="ECO:0000259" key="5">
    <source>
        <dbReference type="Pfam" id="PF05175"/>
    </source>
</evidence>
<comment type="similarity">
    <text evidence="1">Belongs to the eukaryotic/archaeal PrmC-related family.</text>
</comment>
<evidence type="ECO:0000256" key="4">
    <source>
        <dbReference type="ARBA" id="ARBA00022691"/>
    </source>
</evidence>
<dbReference type="InterPro" id="IPR029063">
    <property type="entry name" value="SAM-dependent_MTases_sf"/>
</dbReference>
<evidence type="ECO:0000256" key="1">
    <source>
        <dbReference type="ARBA" id="ARBA00006149"/>
    </source>
</evidence>
<dbReference type="PANTHER" id="PTHR45875">
    <property type="entry name" value="METHYLTRANSFERASE N6AMT1"/>
    <property type="match status" value="1"/>
</dbReference>
<dbReference type="PANTHER" id="PTHR45875:SF1">
    <property type="entry name" value="METHYLTRANSFERASE N6AMT1"/>
    <property type="match status" value="1"/>
</dbReference>
<dbReference type="InterPro" id="IPR052190">
    <property type="entry name" value="Euk-Arch_PrmC-MTase"/>
</dbReference>
<keyword evidence="4" id="KW-0949">S-adenosyl-L-methionine</keyword>
<protein>
    <submittedName>
        <fullName evidence="6">Methyltransferase</fullName>
    </submittedName>
</protein>
<reference evidence="6 7" key="1">
    <citation type="journal article" date="2013" name="Genome Announc.">
        <title>Draft Genome Sequence of Rhodococcus opacus Strain M213 Shows a Diverse Catabolic Potential.</title>
        <authorList>
            <person name="Pathak A."/>
            <person name="Green S.J."/>
            <person name="Ogram A."/>
            <person name="Chauhan A."/>
        </authorList>
    </citation>
    <scope>NUCLEOTIDE SEQUENCE [LARGE SCALE GENOMIC DNA]</scope>
    <source>
        <strain evidence="6 7">M213</strain>
    </source>
</reference>
<dbReference type="Pfam" id="PF05175">
    <property type="entry name" value="MTS"/>
    <property type="match status" value="1"/>
</dbReference>
<evidence type="ECO:0000313" key="6">
    <source>
        <dbReference type="EMBL" id="EKT83137.1"/>
    </source>
</evidence>
<dbReference type="InterPro" id="IPR002052">
    <property type="entry name" value="DNA_methylase_N6_adenine_CS"/>
</dbReference>
<accession>K8XXX9</accession>
<dbReference type="InterPro" id="IPR004557">
    <property type="entry name" value="PrmC-related"/>
</dbReference>
<dbReference type="Proteomes" id="UP000005951">
    <property type="component" value="Unassembled WGS sequence"/>
</dbReference>
<dbReference type="InterPro" id="IPR007848">
    <property type="entry name" value="Small_mtfrase_dom"/>
</dbReference>
<dbReference type="GO" id="GO:0008170">
    <property type="term" value="F:N-methyltransferase activity"/>
    <property type="evidence" value="ECO:0007669"/>
    <property type="project" value="UniProtKB-ARBA"/>
</dbReference>
<evidence type="ECO:0000313" key="7">
    <source>
        <dbReference type="Proteomes" id="UP000005951"/>
    </source>
</evidence>
<evidence type="ECO:0000256" key="3">
    <source>
        <dbReference type="ARBA" id="ARBA00022679"/>
    </source>
</evidence>
<dbReference type="SUPFAM" id="SSF53335">
    <property type="entry name" value="S-adenosyl-L-methionine-dependent methyltransferases"/>
    <property type="match status" value="1"/>
</dbReference>
<dbReference type="AlphaFoldDB" id="K8XXX9"/>
<gene>
    <name evidence="6" type="ORF">WSS_A08524</name>
</gene>
<proteinExistence type="inferred from homology"/>